<accession>A0A212K547</accession>
<name>A0A212K547_9BACT</name>
<gene>
    <name evidence="2" type="ORF">KL86DYS1_31488</name>
</gene>
<protein>
    <recommendedName>
        <fullName evidence="3">Alpha-L-rhamnosidase six-hairpin glycosidase domain-containing protein</fullName>
    </recommendedName>
</protein>
<sequence length="894" mass="102238">MKYKQVKALLFLLCINVHIWAAVSQKHSDIKILWKEGDIKGKIEVTNGKLNQMKVSDGKNELSKGTFQISNPEKKQLQLSFSDIHTSPGPEPTLVTVRTEHHTFSFFLRDVNSANPIYIPEYGVAVVPEEDERSFNQIETEILSRSLLTKVQQIEKEPETSFEKVAPYTRSMSAPIWLGLGRDIRMFEIQEEMPDVFNGEDKMVKPIVSSLSFPIPETNNHHLFYRYALGRGVGALNNIHRWLENGALPIYHSEMKDEDVVYHSVSFASLETNPLTAENVKGIDYYISDCYSPGRVFTPEQQQELERRRSGMKHPDEEIVLYCRTEIKNTGQVPRYAWVKTPTLGVPVSYTFDPESGFSKFSDNRVFCISTLDGKPMYNEELAVLIQPNETVSFEFRLSHNPIDNKRAEMLSEKSFDNQYVACRKYWQAKLDKAAKIDVPEKRISEMIAAGLLHLDINTMGIEPDQPLAAKAGVYSPIGTESAPIIQFYCSMGLYDIARRSLDYFIETQQENGQIMNYHGYTIETGAVLWCISEYFRYSQDEAWIRRIKPQLMKACEFLIKWRNSEKDNKYGMISGKVADPEDSYHQFMLNAYSYLGLSRMAELMNILNEPEAATLSTEARAWKTAIRMNAREAMEKSPVVPLGDGSWSPTLPPWVEAPGPRSLYQKREKFRSHGTFTGPDAGLGPAYLVFCEVFGSKEPISKTIMTYIAELMCQGNAGFSQPYYGRLNWWQIQMGMVKPFLNAYYTTISAHADRETYTFWEHFFRLSTHKTHEEAGFLMETRWMLYMEQGDSLHLLSAIPRAWMEEGKIIRLDGVKSYFGELKVTVNGVKNGTIEAIVECHSDKRPRTISIRLPHPEGKKAKALTGTKGKYLLEKETVILEDFNGHATVKLEF</sequence>
<dbReference type="EMBL" id="FLUM01000003">
    <property type="protein sequence ID" value="SBW06831.1"/>
    <property type="molecule type" value="Genomic_DNA"/>
</dbReference>
<dbReference type="Gene3D" id="1.50.10.10">
    <property type="match status" value="1"/>
</dbReference>
<proteinExistence type="predicted"/>
<evidence type="ECO:0008006" key="3">
    <source>
        <dbReference type="Google" id="ProtNLM"/>
    </source>
</evidence>
<keyword evidence="1" id="KW-0732">Signal</keyword>
<dbReference type="InterPro" id="IPR012341">
    <property type="entry name" value="6hp_glycosidase-like_sf"/>
</dbReference>
<dbReference type="SUPFAM" id="SSF48208">
    <property type="entry name" value="Six-hairpin glycosidases"/>
    <property type="match status" value="1"/>
</dbReference>
<feature type="chain" id="PRO_5012690872" description="Alpha-L-rhamnosidase six-hairpin glycosidase domain-containing protein" evidence="1">
    <location>
        <begin position="22"/>
        <end position="894"/>
    </location>
</feature>
<dbReference type="InterPro" id="IPR008928">
    <property type="entry name" value="6-hairpin_glycosidase_sf"/>
</dbReference>
<evidence type="ECO:0000313" key="2">
    <source>
        <dbReference type="EMBL" id="SBW06831.1"/>
    </source>
</evidence>
<dbReference type="AlphaFoldDB" id="A0A212K547"/>
<reference evidence="2" key="1">
    <citation type="submission" date="2016-04" db="EMBL/GenBank/DDBJ databases">
        <authorList>
            <person name="Evans L.H."/>
            <person name="Alamgir A."/>
            <person name="Owens N."/>
            <person name="Weber N.D."/>
            <person name="Virtaneva K."/>
            <person name="Barbian K."/>
            <person name="Babar A."/>
            <person name="Rosenke K."/>
        </authorList>
    </citation>
    <scope>NUCLEOTIDE SEQUENCE</scope>
    <source>
        <strain evidence="2">86-1</strain>
    </source>
</reference>
<dbReference type="RefSeq" id="WP_296944345.1">
    <property type="nucleotide sequence ID" value="NZ_LT599032.1"/>
</dbReference>
<organism evidence="2">
    <name type="scientific">uncultured Dysgonomonas sp</name>
    <dbReference type="NCBI Taxonomy" id="206096"/>
    <lineage>
        <taxon>Bacteria</taxon>
        <taxon>Pseudomonadati</taxon>
        <taxon>Bacteroidota</taxon>
        <taxon>Bacteroidia</taxon>
        <taxon>Bacteroidales</taxon>
        <taxon>Dysgonomonadaceae</taxon>
        <taxon>Dysgonomonas</taxon>
        <taxon>environmental samples</taxon>
    </lineage>
</organism>
<evidence type="ECO:0000256" key="1">
    <source>
        <dbReference type="SAM" id="SignalP"/>
    </source>
</evidence>
<feature type="signal peptide" evidence="1">
    <location>
        <begin position="1"/>
        <end position="21"/>
    </location>
</feature>
<dbReference type="GO" id="GO:0005975">
    <property type="term" value="P:carbohydrate metabolic process"/>
    <property type="evidence" value="ECO:0007669"/>
    <property type="project" value="InterPro"/>
</dbReference>